<sequence length="197" mass="21960">MATTVTRAAPAGTMVSLQAAQAPQVGLADDELLALFRRVTISGSAGHDVSERQIKKAFEQEVSRPLGRQVLEASLREAHECSCYHWNYHDRIRGKVDISRVDLTFDLTSQSMGQSVRGEVAGFFRVNHAYINATVYYDDQQTLQGNQSIKVYMDGSKFIIDFYPTDTSEKPIARIVQTNSSFTFQGTCTGDSTWYSN</sequence>
<gene>
    <name evidence="1" type="ORF">BP01DRAFT_48350</name>
</gene>
<evidence type="ECO:0000313" key="2">
    <source>
        <dbReference type="Proteomes" id="UP000248349"/>
    </source>
</evidence>
<dbReference type="GeneID" id="37081120"/>
<organism evidence="1 2">
    <name type="scientific">Aspergillus saccharolyticus JOP 1030-1</name>
    <dbReference type="NCBI Taxonomy" id="1450539"/>
    <lineage>
        <taxon>Eukaryota</taxon>
        <taxon>Fungi</taxon>
        <taxon>Dikarya</taxon>
        <taxon>Ascomycota</taxon>
        <taxon>Pezizomycotina</taxon>
        <taxon>Eurotiomycetes</taxon>
        <taxon>Eurotiomycetidae</taxon>
        <taxon>Eurotiales</taxon>
        <taxon>Aspergillaceae</taxon>
        <taxon>Aspergillus</taxon>
        <taxon>Aspergillus subgen. Circumdati</taxon>
    </lineage>
</organism>
<dbReference type="OrthoDB" id="4509531at2759"/>
<protein>
    <submittedName>
        <fullName evidence="1">Uncharacterized protein</fullName>
    </submittedName>
</protein>
<proteinExistence type="predicted"/>
<evidence type="ECO:0000313" key="1">
    <source>
        <dbReference type="EMBL" id="PYH45290.1"/>
    </source>
</evidence>
<keyword evidence="2" id="KW-1185">Reference proteome</keyword>
<accession>A0A318ZN10</accession>
<dbReference type="AlphaFoldDB" id="A0A318ZN10"/>
<dbReference type="RefSeq" id="XP_025431272.1">
    <property type="nucleotide sequence ID" value="XM_025579891.1"/>
</dbReference>
<dbReference type="EMBL" id="KZ821232">
    <property type="protein sequence ID" value="PYH45290.1"/>
    <property type="molecule type" value="Genomic_DNA"/>
</dbReference>
<dbReference type="Proteomes" id="UP000248349">
    <property type="component" value="Unassembled WGS sequence"/>
</dbReference>
<name>A0A318ZN10_9EURO</name>
<reference evidence="1 2" key="1">
    <citation type="submission" date="2016-12" db="EMBL/GenBank/DDBJ databases">
        <title>The genomes of Aspergillus section Nigri reveals drivers in fungal speciation.</title>
        <authorList>
            <consortium name="DOE Joint Genome Institute"/>
            <person name="Vesth T.C."/>
            <person name="Nybo J."/>
            <person name="Theobald S."/>
            <person name="Brandl J."/>
            <person name="Frisvad J.C."/>
            <person name="Nielsen K.F."/>
            <person name="Lyhne E.K."/>
            <person name="Kogle M.E."/>
            <person name="Kuo A."/>
            <person name="Riley R."/>
            <person name="Clum A."/>
            <person name="Nolan M."/>
            <person name="Lipzen A."/>
            <person name="Salamov A."/>
            <person name="Henrissat B."/>
            <person name="Wiebenga A."/>
            <person name="De Vries R.P."/>
            <person name="Grigoriev I.V."/>
            <person name="Mortensen U.H."/>
            <person name="Andersen M.R."/>
            <person name="Baker S.E."/>
        </authorList>
    </citation>
    <scope>NUCLEOTIDE SEQUENCE [LARGE SCALE GENOMIC DNA]</scope>
    <source>
        <strain evidence="1 2">JOP 1030-1</strain>
    </source>
</reference>